<protein>
    <recommendedName>
        <fullName evidence="2">RING-type domain-containing protein</fullName>
    </recommendedName>
</protein>
<keyword evidence="1" id="KW-0479">Metal-binding</keyword>
<reference evidence="3 4" key="1">
    <citation type="journal article" date="2020" name="Mol. Plant">
        <title>The Chromosome-Based Rubber Tree Genome Provides New Insights into Spurge Genome Evolution and Rubber Biosynthesis.</title>
        <authorList>
            <person name="Liu J."/>
            <person name="Shi C."/>
            <person name="Shi C.C."/>
            <person name="Li W."/>
            <person name="Zhang Q.J."/>
            <person name="Zhang Y."/>
            <person name="Li K."/>
            <person name="Lu H.F."/>
            <person name="Shi C."/>
            <person name="Zhu S.T."/>
            <person name="Xiao Z.Y."/>
            <person name="Nan H."/>
            <person name="Yue Y."/>
            <person name="Zhu X.G."/>
            <person name="Wu Y."/>
            <person name="Hong X.N."/>
            <person name="Fan G.Y."/>
            <person name="Tong Y."/>
            <person name="Zhang D."/>
            <person name="Mao C.L."/>
            <person name="Liu Y.L."/>
            <person name="Hao S.J."/>
            <person name="Liu W.Q."/>
            <person name="Lv M.Q."/>
            <person name="Zhang H.B."/>
            <person name="Liu Y."/>
            <person name="Hu-Tang G.R."/>
            <person name="Wang J.P."/>
            <person name="Wang J.H."/>
            <person name="Sun Y.H."/>
            <person name="Ni S.B."/>
            <person name="Chen W.B."/>
            <person name="Zhang X.C."/>
            <person name="Jiao Y.N."/>
            <person name="Eichler E.E."/>
            <person name="Li G.H."/>
            <person name="Liu X."/>
            <person name="Gao L.Z."/>
        </authorList>
    </citation>
    <scope>NUCLEOTIDE SEQUENCE [LARGE SCALE GENOMIC DNA]</scope>
    <source>
        <strain evidence="4">cv. GT1</strain>
        <tissue evidence="3">Leaf</tissue>
    </source>
</reference>
<dbReference type="InterPro" id="IPR013083">
    <property type="entry name" value="Znf_RING/FYVE/PHD"/>
</dbReference>
<evidence type="ECO:0000256" key="1">
    <source>
        <dbReference type="PROSITE-ProRule" id="PRU00175"/>
    </source>
</evidence>
<evidence type="ECO:0000313" key="3">
    <source>
        <dbReference type="EMBL" id="KAF2307914.1"/>
    </source>
</evidence>
<feature type="domain" description="RING-type" evidence="2">
    <location>
        <begin position="21"/>
        <end position="67"/>
    </location>
</feature>
<dbReference type="InterPro" id="IPR001841">
    <property type="entry name" value="Znf_RING"/>
</dbReference>
<keyword evidence="1" id="KW-0862">Zinc</keyword>
<dbReference type="InterPro" id="IPR027934">
    <property type="entry name" value="CES_Znf_RING"/>
</dbReference>
<dbReference type="EMBL" id="JAAGAX010000008">
    <property type="protein sequence ID" value="KAF2307914.1"/>
    <property type="molecule type" value="Genomic_DNA"/>
</dbReference>
<dbReference type="Pfam" id="PF14569">
    <property type="entry name" value="zf-UDP"/>
    <property type="match status" value="1"/>
</dbReference>
<dbReference type="Gene3D" id="3.30.40.10">
    <property type="entry name" value="Zinc/RING finger domain, C3HC4 (zinc finger)"/>
    <property type="match status" value="1"/>
</dbReference>
<keyword evidence="1" id="KW-0863">Zinc-finger</keyword>
<evidence type="ECO:0000259" key="2">
    <source>
        <dbReference type="PROSITE" id="PS50089"/>
    </source>
</evidence>
<name>A0A6A6M3P6_HEVBR</name>
<dbReference type="AlphaFoldDB" id="A0A6A6M3P6"/>
<proteinExistence type="predicted"/>
<dbReference type="PROSITE" id="PS50089">
    <property type="entry name" value="ZF_RING_2"/>
    <property type="match status" value="1"/>
</dbReference>
<accession>A0A6A6M3P6</accession>
<dbReference type="SUPFAM" id="SSF57850">
    <property type="entry name" value="RING/U-box"/>
    <property type="match status" value="1"/>
</dbReference>
<keyword evidence="4" id="KW-1185">Reference proteome</keyword>
<dbReference type="Proteomes" id="UP000467840">
    <property type="component" value="Chromosome 9"/>
</dbReference>
<gene>
    <name evidence="3" type="ORF">GH714_033332</name>
</gene>
<comment type="caution">
    <text evidence="3">The sequence shown here is derived from an EMBL/GenBank/DDBJ whole genome shotgun (WGS) entry which is preliminary data.</text>
</comment>
<organism evidence="3 4">
    <name type="scientific">Hevea brasiliensis</name>
    <name type="common">Para rubber tree</name>
    <name type="synonym">Siphonia brasiliensis</name>
    <dbReference type="NCBI Taxonomy" id="3981"/>
    <lineage>
        <taxon>Eukaryota</taxon>
        <taxon>Viridiplantae</taxon>
        <taxon>Streptophyta</taxon>
        <taxon>Embryophyta</taxon>
        <taxon>Tracheophyta</taxon>
        <taxon>Spermatophyta</taxon>
        <taxon>Magnoliopsida</taxon>
        <taxon>eudicotyledons</taxon>
        <taxon>Gunneridae</taxon>
        <taxon>Pentapetalae</taxon>
        <taxon>rosids</taxon>
        <taxon>fabids</taxon>
        <taxon>Malpighiales</taxon>
        <taxon>Euphorbiaceae</taxon>
        <taxon>Crotonoideae</taxon>
        <taxon>Micrandreae</taxon>
        <taxon>Hevea</taxon>
    </lineage>
</organism>
<evidence type="ECO:0000313" key="4">
    <source>
        <dbReference type="Proteomes" id="UP000467840"/>
    </source>
</evidence>
<dbReference type="GO" id="GO:0008270">
    <property type="term" value="F:zinc ion binding"/>
    <property type="evidence" value="ECO:0007669"/>
    <property type="project" value="UniProtKB-KW"/>
</dbReference>
<dbReference type="CDD" id="cd16617">
    <property type="entry name" value="mRING-HC-C4C4_CesA"/>
    <property type="match status" value="1"/>
</dbReference>
<sequence length="201" mass="22250">MDMDGDAAGTKNVKQTATQVCQICSDDIGRTMDGEPFVACHVCAFPVCRPCYEYERKDGNQSCPQCKTKYKRHKGSPPIRGEEVEDADFGDVENKSNHHASGIQEEKHRIEHMLGWDAGSGRKDYVPPTNYDKEVSLNHIPYLVGRRSISGDLSAASPERFSMASPESGSRVNIRVGDPARESGLSGFGNVAWKERIEGWK</sequence>